<gene>
    <name evidence="1" type="ORF">OVN521_LOCUS48112</name>
</gene>
<name>A0A821HVL4_9BILA</name>
<protein>
    <submittedName>
        <fullName evidence="1">Uncharacterized protein</fullName>
    </submittedName>
</protein>
<dbReference type="EMBL" id="CAJOBG010098340">
    <property type="protein sequence ID" value="CAF4692530.1"/>
    <property type="molecule type" value="Genomic_DNA"/>
</dbReference>
<keyword evidence="2" id="KW-1185">Reference proteome</keyword>
<organism evidence="1 2">
    <name type="scientific">Rotaria magnacalcarata</name>
    <dbReference type="NCBI Taxonomy" id="392030"/>
    <lineage>
        <taxon>Eukaryota</taxon>
        <taxon>Metazoa</taxon>
        <taxon>Spiralia</taxon>
        <taxon>Gnathifera</taxon>
        <taxon>Rotifera</taxon>
        <taxon>Eurotatoria</taxon>
        <taxon>Bdelloidea</taxon>
        <taxon>Philodinida</taxon>
        <taxon>Philodinidae</taxon>
        <taxon>Rotaria</taxon>
    </lineage>
</organism>
<evidence type="ECO:0000313" key="1">
    <source>
        <dbReference type="EMBL" id="CAF4692530.1"/>
    </source>
</evidence>
<dbReference type="Proteomes" id="UP000663866">
    <property type="component" value="Unassembled WGS sequence"/>
</dbReference>
<evidence type="ECO:0000313" key="2">
    <source>
        <dbReference type="Proteomes" id="UP000663866"/>
    </source>
</evidence>
<sequence>MLQQVNANKSAFERLLTQVYIYYNEQIKGKLVEIDSSVLAGSSSPFSDPALFTNSFTVTILIELLLNLE</sequence>
<proteinExistence type="predicted"/>
<dbReference type="AlphaFoldDB" id="A0A821HVL4"/>
<accession>A0A821HVL4</accession>
<comment type="caution">
    <text evidence="1">The sequence shown here is derived from an EMBL/GenBank/DDBJ whole genome shotgun (WGS) entry which is preliminary data.</text>
</comment>
<reference evidence="1" key="1">
    <citation type="submission" date="2021-02" db="EMBL/GenBank/DDBJ databases">
        <authorList>
            <person name="Nowell W R."/>
        </authorList>
    </citation>
    <scope>NUCLEOTIDE SEQUENCE</scope>
</reference>
<feature type="non-terminal residue" evidence="1">
    <location>
        <position position="69"/>
    </location>
</feature>